<keyword evidence="1 4" id="KW-0808">Transferase</keyword>
<evidence type="ECO:0000259" key="3">
    <source>
        <dbReference type="PROSITE" id="PS51186"/>
    </source>
</evidence>
<dbReference type="Gene3D" id="3.40.630.30">
    <property type="match status" value="1"/>
</dbReference>
<dbReference type="CDD" id="cd04301">
    <property type="entry name" value="NAT_SF"/>
    <property type="match status" value="1"/>
</dbReference>
<dbReference type="InterPro" id="IPR050769">
    <property type="entry name" value="NAT_camello-type"/>
</dbReference>
<dbReference type="GO" id="GO:0008080">
    <property type="term" value="F:N-acetyltransferase activity"/>
    <property type="evidence" value="ECO:0007669"/>
    <property type="project" value="InterPro"/>
</dbReference>
<dbReference type="SUPFAM" id="SSF55729">
    <property type="entry name" value="Acyl-CoA N-acyltransferases (Nat)"/>
    <property type="match status" value="1"/>
</dbReference>
<proteinExistence type="predicted"/>
<dbReference type="RefSeq" id="WP_114438496.1">
    <property type="nucleotide sequence ID" value="NZ_QOZG01000001.1"/>
</dbReference>
<dbReference type="Pfam" id="PF12802">
    <property type="entry name" value="MarR_2"/>
    <property type="match status" value="1"/>
</dbReference>
<dbReference type="SUPFAM" id="SSF46785">
    <property type="entry name" value="Winged helix' DNA-binding domain"/>
    <property type="match status" value="1"/>
</dbReference>
<evidence type="ECO:0000259" key="2">
    <source>
        <dbReference type="PROSITE" id="PS50995"/>
    </source>
</evidence>
<comment type="caution">
    <text evidence="4">The sequence shown here is derived from an EMBL/GenBank/DDBJ whole genome shotgun (WGS) entry which is preliminary data.</text>
</comment>
<accession>A0A368KA71</accession>
<evidence type="ECO:0000256" key="1">
    <source>
        <dbReference type="ARBA" id="ARBA00022679"/>
    </source>
</evidence>
<dbReference type="InterPro" id="IPR036388">
    <property type="entry name" value="WH-like_DNA-bd_sf"/>
</dbReference>
<dbReference type="GO" id="GO:0003700">
    <property type="term" value="F:DNA-binding transcription factor activity"/>
    <property type="evidence" value="ECO:0007669"/>
    <property type="project" value="InterPro"/>
</dbReference>
<feature type="domain" description="N-acetyltransferase" evidence="3">
    <location>
        <begin position="152"/>
        <end position="310"/>
    </location>
</feature>
<protein>
    <submittedName>
        <fullName evidence="4">GNAT family N-acetyltransferase</fullName>
    </submittedName>
</protein>
<dbReference type="Pfam" id="PF00583">
    <property type="entry name" value="Acetyltransf_1"/>
    <property type="match status" value="1"/>
</dbReference>
<dbReference type="PANTHER" id="PTHR13947">
    <property type="entry name" value="GNAT FAMILY N-ACETYLTRANSFERASE"/>
    <property type="match status" value="1"/>
</dbReference>
<dbReference type="PANTHER" id="PTHR13947:SF37">
    <property type="entry name" value="LD18367P"/>
    <property type="match status" value="1"/>
</dbReference>
<dbReference type="InterPro" id="IPR000835">
    <property type="entry name" value="HTH_MarR-typ"/>
</dbReference>
<reference evidence="4 5" key="1">
    <citation type="submission" date="2018-07" db="EMBL/GenBank/DDBJ databases">
        <title>The draft genome of Phyllobacterium salinisoli.</title>
        <authorList>
            <person name="Liu L."/>
            <person name="Li L."/>
            <person name="Zhang X."/>
            <person name="Liang L."/>
        </authorList>
    </citation>
    <scope>NUCLEOTIDE SEQUENCE [LARGE SCALE GENOMIC DNA]</scope>
    <source>
        <strain evidence="4 5">LLAN61</strain>
    </source>
</reference>
<dbReference type="PROSITE" id="PS50995">
    <property type="entry name" value="HTH_MARR_2"/>
    <property type="match status" value="1"/>
</dbReference>
<dbReference type="PROSITE" id="PS51186">
    <property type="entry name" value="GNAT"/>
    <property type="match status" value="1"/>
</dbReference>
<dbReference type="InterPro" id="IPR016181">
    <property type="entry name" value="Acyl_CoA_acyltransferase"/>
</dbReference>
<dbReference type="OrthoDB" id="273614at2"/>
<dbReference type="InterPro" id="IPR000182">
    <property type="entry name" value="GNAT_dom"/>
</dbReference>
<dbReference type="Proteomes" id="UP000253420">
    <property type="component" value="Unassembled WGS sequence"/>
</dbReference>
<dbReference type="SMART" id="SM00347">
    <property type="entry name" value="HTH_MARR"/>
    <property type="match status" value="1"/>
</dbReference>
<dbReference type="Gene3D" id="1.10.10.10">
    <property type="entry name" value="Winged helix-like DNA-binding domain superfamily/Winged helix DNA-binding domain"/>
    <property type="match status" value="1"/>
</dbReference>
<name>A0A368KA71_9HYPH</name>
<keyword evidence="5" id="KW-1185">Reference proteome</keyword>
<evidence type="ECO:0000313" key="4">
    <source>
        <dbReference type="EMBL" id="RCS25403.1"/>
    </source>
</evidence>
<feature type="domain" description="HTH marR-type" evidence="2">
    <location>
        <begin position="1"/>
        <end position="140"/>
    </location>
</feature>
<organism evidence="4 5">
    <name type="scientific">Phyllobacterium salinisoli</name>
    <dbReference type="NCBI Taxonomy" id="1899321"/>
    <lineage>
        <taxon>Bacteria</taxon>
        <taxon>Pseudomonadati</taxon>
        <taxon>Pseudomonadota</taxon>
        <taxon>Alphaproteobacteria</taxon>
        <taxon>Hyphomicrobiales</taxon>
        <taxon>Phyllobacteriaceae</taxon>
        <taxon>Phyllobacterium</taxon>
    </lineage>
</organism>
<sequence length="317" mass="35577">MNTVDEIRSFNRFYTREIGLLDEHLPKSDFSLAEARVLYELAHGPEQGGGELTAAEIARVLSMDKAHLSRILTRFRARGLVVSRISPEHGKRRQLALTHAGREAFAALEQGTRSQMEEILMPLDGERRERLVSAMHSIRTVLDTNKAQAGSVRLRGIEPGDLGWIAHRQMVLYNREYGWDWTYEGLVCEIFGNFVAHFDPAGEDGWVAERAGVIVGSVFLMKSADPAVARLRLLYVEPSARGMGVGRRLVETCIERARELGYKKLTLWTNDVLVSARRIYQAAGFQLIDEAPHHSFGKDLVGQTWILDLDTSEAYAG</sequence>
<evidence type="ECO:0000313" key="5">
    <source>
        <dbReference type="Proteomes" id="UP000253420"/>
    </source>
</evidence>
<gene>
    <name evidence="4" type="ORF">DUT91_00920</name>
</gene>
<dbReference type="EMBL" id="QOZG01000001">
    <property type="protein sequence ID" value="RCS25403.1"/>
    <property type="molecule type" value="Genomic_DNA"/>
</dbReference>
<dbReference type="AlphaFoldDB" id="A0A368KA71"/>
<dbReference type="InterPro" id="IPR036390">
    <property type="entry name" value="WH_DNA-bd_sf"/>
</dbReference>